<dbReference type="Pfam" id="PF10409">
    <property type="entry name" value="PTEN_C2"/>
    <property type="match status" value="1"/>
</dbReference>
<dbReference type="InterPro" id="IPR029023">
    <property type="entry name" value="Tensin_phosphatase"/>
</dbReference>
<feature type="domain" description="Phosphatase tensin-type" evidence="12">
    <location>
        <begin position="1"/>
        <end position="170"/>
    </location>
</feature>
<dbReference type="InterPro" id="IPR013625">
    <property type="entry name" value="PTB"/>
</dbReference>
<dbReference type="PROSITE" id="PS01179">
    <property type="entry name" value="PID"/>
    <property type="match status" value="1"/>
</dbReference>
<dbReference type="PROSITE" id="PS51182">
    <property type="entry name" value="C2_TENSIN"/>
    <property type="match status" value="1"/>
</dbReference>
<dbReference type="InterPro" id="IPR033929">
    <property type="entry name" value="Tensin_PTB"/>
</dbReference>
<evidence type="ECO:0000256" key="8">
    <source>
        <dbReference type="PROSITE-ProRule" id="PRU00191"/>
    </source>
</evidence>
<protein>
    <submittedName>
        <fullName evidence="14">Tensin-3 Tensin-like SH2 domain-containing protein 1 Tumor endothelial marker 6</fullName>
    </submittedName>
</protein>
<dbReference type="PROSITE" id="PS50001">
    <property type="entry name" value="SH2"/>
    <property type="match status" value="1"/>
</dbReference>
<feature type="domain" description="PID" evidence="10">
    <location>
        <begin position="1108"/>
        <end position="1233"/>
    </location>
</feature>
<dbReference type="AlphaFoldDB" id="A0A6G0ITP8"/>
<evidence type="ECO:0000259" key="11">
    <source>
        <dbReference type="PROSITE" id="PS50001"/>
    </source>
</evidence>
<evidence type="ECO:0000259" key="10">
    <source>
        <dbReference type="PROSITE" id="PS01179"/>
    </source>
</evidence>
<dbReference type="Proteomes" id="UP000424527">
    <property type="component" value="Unassembled WGS sequence"/>
</dbReference>
<gene>
    <name evidence="14" type="ORF">D5F01_LYC07574</name>
</gene>
<keyword evidence="6" id="KW-0965">Cell junction</keyword>
<dbReference type="InterPro" id="IPR035892">
    <property type="entry name" value="C2_domain_sf"/>
</dbReference>
<evidence type="ECO:0000256" key="2">
    <source>
        <dbReference type="ARBA" id="ARBA00007881"/>
    </source>
</evidence>
<evidence type="ECO:0000259" key="13">
    <source>
        <dbReference type="PROSITE" id="PS51182"/>
    </source>
</evidence>
<sequence length="1240" mass="135160">MEEAQRIDLTYITERIITILCPPECSDERYLQNLQEIIVMLQSKHGHNYMLINLSQKNDTLTRMRHKVLDTGWVNLLAPNLDQILSVCATMENWLQTHPKHVLVLHCRGEKGRLGVLVASYIHYSNITASADLSLDYFAMRRFYNDKLSALMTPSQKRYVWMLGSMLKGGLMMSPSPSFLLCVVLHGLPKIRPDGGCCLFLRVYQRLQAVCTSAVYHVNAVQTDQLYVVLQPAQLLKGDIMVVCYDKNSVSSSRQVVFRLQFHTGLVHGHTLTFFKADLDCASEDPRFPEDGKVELLFSDSPEKIRGRELWHNGRCVTVDYDTLDPLVRRDSYQRTSPVESAPPHVFDPGNGSLCGGVRKKSNEEGLLFSLTTNSPGCSDRAPSTSSDSGLSVASQGRTGAGQRTGLPRDKSTLTGRLVSAVDFEIAQPLLEVMTELAACGGEGDMAGDESGLGLTINGEASSSERETDILDDEDEVDGEAASALDMPSSSSICSLSSDNLPETQSEYSTHSWVQQQQMAEVVTDSYPECDRVNRLRKEKPPPLVVPDTPTRGVSSRAAVQRGLVDEDKDVTHSNTQSVNNTHKSDQDEDLALLNTDIDESIEQLNQLILDLDPTFVPVPTRCAPLSRSASLHTNGLSHKGNTNQSGWKKQKQFTDVVDYAGYHSPGWKGGSAQSFSPSFSPSQHGHLYTTNSVDYRGHTDSSNIVPPTPAFPVSPPTPYVKHFSELSQLRTGGQWDQHSWTQDSRSFLDSMNHAGGSTEGDLFRSEVSVTPASCQRIFGSMCSVSSESPLPHTDSSTPPPVWHDRTPNSLNSPYPPQPSPPLSLSTPNAHSSPRGALKGLGGGLGVHRTATDGADLSSLLLGNGGLEHSLLEAMEGLGSLNLGGHGGLPPLLPEKRRGGEGMELGSHSPSLSGFSSPHSGSSLSIPFSSPMTPDPLRGLSGAQSPGADFGSKQDTVKFVQDTSKFWYKPDISRDQAIQVLKDKEPGSFIVRDSHSFRGAYGLAMKVATPPPSVLQQSKKVGDLSNELVRHFLIECTQKGVRLKGCPNEPYFGSLTALVCQHSITPLALPCKLILPDRDPVEELNDSSAQTSTNSAAELLKQGAACNVWYLGSVALESLTGHQAVQKATTMTLSMDPPPASTVVHFKVSAQGITLTDNQRKLFFRRHYAVNTVIFCSLDPQGRKWTRDSVSTAKIFGFVARKSQTETDNMCHLFAEHDPEQPASAIVNFVSKVMIGSHKK</sequence>
<keyword evidence="4" id="KW-0378">Hydrolase</keyword>
<comment type="caution">
    <text evidence="14">The sequence shown here is derived from an EMBL/GenBank/DDBJ whole genome shotgun (WGS) entry which is preliminary data.</text>
</comment>
<dbReference type="SUPFAM" id="SSF52799">
    <property type="entry name" value="(Phosphotyrosine protein) phosphatases II"/>
    <property type="match status" value="1"/>
</dbReference>
<feature type="region of interest" description="Disordered" evidence="9">
    <location>
        <begin position="449"/>
        <end position="506"/>
    </location>
</feature>
<dbReference type="SMART" id="SM00252">
    <property type="entry name" value="SH2"/>
    <property type="match status" value="1"/>
</dbReference>
<dbReference type="SMART" id="SM01326">
    <property type="entry name" value="PTEN_C2"/>
    <property type="match status" value="1"/>
</dbReference>
<dbReference type="PROSITE" id="PS51181">
    <property type="entry name" value="PPASE_TENSIN"/>
    <property type="match status" value="1"/>
</dbReference>
<dbReference type="SMART" id="SM00462">
    <property type="entry name" value="PTB"/>
    <property type="match status" value="1"/>
</dbReference>
<evidence type="ECO:0000256" key="6">
    <source>
        <dbReference type="ARBA" id="ARBA00022949"/>
    </source>
</evidence>
<dbReference type="InterPro" id="IPR000980">
    <property type="entry name" value="SH2"/>
</dbReference>
<dbReference type="InterPro" id="IPR036860">
    <property type="entry name" value="SH2_dom_sf"/>
</dbReference>
<evidence type="ECO:0000256" key="1">
    <source>
        <dbReference type="ARBA" id="ARBA00004246"/>
    </source>
</evidence>
<dbReference type="EMBL" id="REGW02000007">
    <property type="protein sequence ID" value="KAE8294616.1"/>
    <property type="molecule type" value="Genomic_DNA"/>
</dbReference>
<reference evidence="14 15" key="1">
    <citation type="submission" date="2019-07" db="EMBL/GenBank/DDBJ databases">
        <title>Chromosome genome assembly for large yellow croaker.</title>
        <authorList>
            <person name="Xiao S."/>
        </authorList>
    </citation>
    <scope>NUCLEOTIDE SEQUENCE [LARGE SCALE GENOMIC DNA]</scope>
    <source>
        <strain evidence="14">JMULYC20181020</strain>
        <tissue evidence="14">Muscle</tissue>
    </source>
</reference>
<dbReference type="Gene3D" id="2.60.40.1110">
    <property type="match status" value="1"/>
</dbReference>
<accession>A0A6G0ITP8</accession>
<dbReference type="Gene3D" id="2.30.29.30">
    <property type="entry name" value="Pleckstrin-homology domain (PH domain)/Phosphotyrosine-binding domain (PTB)"/>
    <property type="match status" value="1"/>
</dbReference>
<dbReference type="CDD" id="cd01213">
    <property type="entry name" value="PTB_tensin"/>
    <property type="match status" value="1"/>
</dbReference>
<dbReference type="CDD" id="cd09927">
    <property type="entry name" value="SH2_Tensin_like"/>
    <property type="match status" value="1"/>
</dbReference>
<dbReference type="Gene3D" id="3.90.190.10">
    <property type="entry name" value="Protein tyrosine phosphatase superfamily"/>
    <property type="match status" value="1"/>
</dbReference>
<dbReference type="InterPro" id="IPR035012">
    <property type="entry name" value="Tensin-like_SH2"/>
</dbReference>
<dbReference type="GO" id="GO:0005925">
    <property type="term" value="C:focal adhesion"/>
    <property type="evidence" value="ECO:0007669"/>
    <property type="project" value="UniProtKB-SubCell"/>
</dbReference>
<comment type="subcellular location">
    <subcellularLocation>
        <location evidence="1">Cell junction</location>
        <location evidence="1">Focal adhesion</location>
    </subcellularLocation>
</comment>
<evidence type="ECO:0000259" key="12">
    <source>
        <dbReference type="PROSITE" id="PS51181"/>
    </source>
</evidence>
<evidence type="ECO:0000256" key="4">
    <source>
        <dbReference type="ARBA" id="ARBA00022801"/>
    </source>
</evidence>
<feature type="domain" description="SH2" evidence="11">
    <location>
        <begin position="967"/>
        <end position="1077"/>
    </location>
</feature>
<dbReference type="SUPFAM" id="SSF50729">
    <property type="entry name" value="PH domain-like"/>
    <property type="match status" value="1"/>
</dbReference>
<feature type="region of interest" description="Disordered" evidence="9">
    <location>
        <begin position="896"/>
        <end position="954"/>
    </location>
</feature>
<evidence type="ECO:0000256" key="5">
    <source>
        <dbReference type="ARBA" id="ARBA00022912"/>
    </source>
</evidence>
<evidence type="ECO:0000313" key="15">
    <source>
        <dbReference type="Proteomes" id="UP000424527"/>
    </source>
</evidence>
<dbReference type="SUPFAM" id="SSF55550">
    <property type="entry name" value="SH2 domain"/>
    <property type="match status" value="1"/>
</dbReference>
<dbReference type="PANTHER" id="PTHR45734:SF5">
    <property type="entry name" value="TENSIN-3"/>
    <property type="match status" value="1"/>
</dbReference>
<feature type="compositionally biased region" description="Acidic residues" evidence="9">
    <location>
        <begin position="470"/>
        <end position="479"/>
    </location>
</feature>
<keyword evidence="5" id="KW-0904">Protein phosphatase</keyword>
<evidence type="ECO:0000313" key="14">
    <source>
        <dbReference type="EMBL" id="KAE8294616.1"/>
    </source>
</evidence>
<dbReference type="InterPro" id="IPR011993">
    <property type="entry name" value="PH-like_dom_sf"/>
</dbReference>
<evidence type="ECO:0000256" key="7">
    <source>
        <dbReference type="ARBA" id="ARBA00022999"/>
    </source>
</evidence>
<dbReference type="Pfam" id="PF00017">
    <property type="entry name" value="SH2"/>
    <property type="match status" value="1"/>
</dbReference>
<keyword evidence="3" id="KW-0597">Phosphoprotein</keyword>
<evidence type="ECO:0000256" key="9">
    <source>
        <dbReference type="SAM" id="MobiDB-lite"/>
    </source>
</evidence>
<proteinExistence type="inferred from homology"/>
<feature type="compositionally biased region" description="Polar residues" evidence="9">
    <location>
        <begin position="372"/>
        <end position="398"/>
    </location>
</feature>
<dbReference type="FunFam" id="3.30.505.10:FF:000002">
    <property type="entry name" value="Tensin 1"/>
    <property type="match status" value="1"/>
</dbReference>
<name>A0A6G0ITP8_LARCR</name>
<comment type="similarity">
    <text evidence="2">Belongs to the PTEN phosphatase protein family.</text>
</comment>
<feature type="compositionally biased region" description="Polar residues" evidence="9">
    <location>
        <begin position="786"/>
        <end position="797"/>
    </location>
</feature>
<dbReference type="Pfam" id="PF08416">
    <property type="entry name" value="PTB"/>
    <property type="match status" value="1"/>
</dbReference>
<dbReference type="InterPro" id="IPR029021">
    <property type="entry name" value="Prot-tyrosine_phosphatase-like"/>
</dbReference>
<dbReference type="GO" id="GO:0004721">
    <property type="term" value="F:phosphoprotein phosphatase activity"/>
    <property type="evidence" value="ECO:0007669"/>
    <property type="project" value="UniProtKB-KW"/>
</dbReference>
<feature type="region of interest" description="Disordered" evidence="9">
    <location>
        <begin position="786"/>
        <end position="841"/>
    </location>
</feature>
<dbReference type="FunFam" id="2.30.29.30:FF:000039">
    <property type="entry name" value="Tensin 1"/>
    <property type="match status" value="1"/>
</dbReference>
<organism evidence="14 15">
    <name type="scientific">Larimichthys crocea</name>
    <name type="common">Large yellow croaker</name>
    <name type="synonym">Pseudosciaena crocea</name>
    <dbReference type="NCBI Taxonomy" id="215358"/>
    <lineage>
        <taxon>Eukaryota</taxon>
        <taxon>Metazoa</taxon>
        <taxon>Chordata</taxon>
        <taxon>Craniata</taxon>
        <taxon>Vertebrata</taxon>
        <taxon>Euteleostomi</taxon>
        <taxon>Actinopterygii</taxon>
        <taxon>Neopterygii</taxon>
        <taxon>Teleostei</taxon>
        <taxon>Neoteleostei</taxon>
        <taxon>Acanthomorphata</taxon>
        <taxon>Eupercaria</taxon>
        <taxon>Sciaenidae</taxon>
        <taxon>Larimichthys</taxon>
    </lineage>
</organism>
<keyword evidence="15" id="KW-1185">Reference proteome</keyword>
<dbReference type="Gene3D" id="3.30.505.10">
    <property type="entry name" value="SH2 domain"/>
    <property type="match status" value="1"/>
</dbReference>
<feature type="region of interest" description="Disordered" evidence="9">
    <location>
        <begin position="372"/>
        <end position="412"/>
    </location>
</feature>
<feature type="region of interest" description="Disordered" evidence="9">
    <location>
        <begin position="334"/>
        <end position="353"/>
    </location>
</feature>
<dbReference type="PANTHER" id="PTHR45734">
    <property type="entry name" value="TENSIN"/>
    <property type="match status" value="1"/>
</dbReference>
<dbReference type="InterPro" id="IPR014020">
    <property type="entry name" value="Tensin_C2-dom"/>
</dbReference>
<evidence type="ECO:0000256" key="3">
    <source>
        <dbReference type="ARBA" id="ARBA00022553"/>
    </source>
</evidence>
<dbReference type="InterPro" id="IPR051484">
    <property type="entry name" value="Tensin_PTEN_phosphatase"/>
</dbReference>
<keyword evidence="7 8" id="KW-0727">SH2 domain</keyword>
<feature type="compositionally biased region" description="Low complexity" evidence="9">
    <location>
        <begin position="489"/>
        <end position="498"/>
    </location>
</feature>
<dbReference type="InterPro" id="IPR006020">
    <property type="entry name" value="PTB/PI_dom"/>
</dbReference>
<feature type="domain" description="C2 tensin-type" evidence="13">
    <location>
        <begin position="175"/>
        <end position="301"/>
    </location>
</feature>
<dbReference type="SUPFAM" id="SSF49562">
    <property type="entry name" value="C2 domain (Calcium/lipid-binding domain, CaLB)"/>
    <property type="match status" value="1"/>
</dbReference>
<feature type="compositionally biased region" description="Low complexity" evidence="9">
    <location>
        <begin position="907"/>
        <end position="931"/>
    </location>
</feature>